<proteinExistence type="predicted"/>
<evidence type="ECO:0000313" key="1">
    <source>
        <dbReference type="Ensembl" id="ENSOSIP00000003896.1"/>
    </source>
</evidence>
<evidence type="ECO:0000313" key="2">
    <source>
        <dbReference type="Proteomes" id="UP000694383"/>
    </source>
</evidence>
<keyword evidence="2" id="KW-1185">Reference proteome</keyword>
<sequence length="85" mass="9798">MRLKNLLKEGRSKVSLWHLFDTCALKETFYFYFMKRRHLPFQARITMSGSSSAHTAVRLPTNTSSPKSWLLLLWEAAPGELSHSS</sequence>
<organism evidence="1 2">
    <name type="scientific">Oryzias sinensis</name>
    <name type="common">Chinese medaka</name>
    <dbReference type="NCBI Taxonomy" id="183150"/>
    <lineage>
        <taxon>Eukaryota</taxon>
        <taxon>Metazoa</taxon>
        <taxon>Chordata</taxon>
        <taxon>Craniata</taxon>
        <taxon>Vertebrata</taxon>
        <taxon>Euteleostomi</taxon>
        <taxon>Actinopterygii</taxon>
        <taxon>Neopterygii</taxon>
        <taxon>Teleostei</taxon>
        <taxon>Neoteleostei</taxon>
        <taxon>Acanthomorphata</taxon>
        <taxon>Ovalentaria</taxon>
        <taxon>Atherinomorphae</taxon>
        <taxon>Beloniformes</taxon>
        <taxon>Adrianichthyidae</taxon>
        <taxon>Oryziinae</taxon>
        <taxon>Oryzias</taxon>
    </lineage>
</organism>
<reference evidence="1" key="1">
    <citation type="submission" date="2025-08" db="UniProtKB">
        <authorList>
            <consortium name="Ensembl"/>
        </authorList>
    </citation>
    <scope>IDENTIFICATION</scope>
</reference>
<accession>A0A8C8DGF5</accession>
<dbReference type="AlphaFoldDB" id="A0A8C8DGF5"/>
<dbReference type="Proteomes" id="UP000694383">
    <property type="component" value="Unplaced"/>
</dbReference>
<name>A0A8C8DGF5_9TELE</name>
<dbReference type="Ensembl" id="ENSOSIT00000004175.1">
    <property type="protein sequence ID" value="ENSOSIP00000003896.1"/>
    <property type="gene ID" value="ENSOSIG00000002615.1"/>
</dbReference>
<reference evidence="1" key="2">
    <citation type="submission" date="2025-09" db="UniProtKB">
        <authorList>
            <consortium name="Ensembl"/>
        </authorList>
    </citation>
    <scope>IDENTIFICATION</scope>
</reference>
<protein>
    <submittedName>
        <fullName evidence="1">Uncharacterized protein</fullName>
    </submittedName>
</protein>